<evidence type="ECO:0000313" key="2">
    <source>
        <dbReference type="Proteomes" id="UP001237194"/>
    </source>
</evidence>
<organism evidence="1 2">
    <name type="scientific">Streptomyces pakalii</name>
    <dbReference type="NCBI Taxonomy" id="3036494"/>
    <lineage>
        <taxon>Bacteria</taxon>
        <taxon>Bacillati</taxon>
        <taxon>Actinomycetota</taxon>
        <taxon>Actinomycetes</taxon>
        <taxon>Kitasatosporales</taxon>
        <taxon>Streptomycetaceae</taxon>
        <taxon>Streptomyces</taxon>
    </lineage>
</organism>
<gene>
    <name evidence="1" type="ORF">P5W92_31320</name>
</gene>
<name>A0ABT7DGB9_9ACTN</name>
<reference evidence="1 2" key="1">
    <citation type="submission" date="2023-04" db="EMBL/GenBank/DDBJ databases">
        <title>A novel species of the genus Streptomyces: Streptomyces pakalii sp. nov. isolated from a Mexican soil jungle.</title>
        <authorList>
            <person name="Chavez-Hernandez M.A."/>
            <person name="Ortiz-Alvarez J."/>
            <person name="Villa-Tanaca L."/>
            <person name="Hernandez-Rodriguez C."/>
        </authorList>
    </citation>
    <scope>NUCLEOTIDE SEQUENCE [LARGE SCALE GENOMIC DNA]</scope>
    <source>
        <strain evidence="1 2">ENCB-J15</strain>
    </source>
</reference>
<protein>
    <recommendedName>
        <fullName evidence="3">DUF2256 domain-containing protein</fullName>
    </recommendedName>
</protein>
<comment type="caution">
    <text evidence="1">The sequence shown here is derived from an EMBL/GenBank/DDBJ whole genome shotgun (WGS) entry which is preliminary data.</text>
</comment>
<accession>A0ABT7DGB9</accession>
<dbReference type="RefSeq" id="WP_283900458.1">
    <property type="nucleotide sequence ID" value="NZ_JARWAF010000017.1"/>
</dbReference>
<dbReference type="Proteomes" id="UP001237194">
    <property type="component" value="Unassembled WGS sequence"/>
</dbReference>
<sequence>MGVIEIEVGPLPCKWCRRPLEQRRWWAPKRFCGNWHRVKYRVVQIVGFVLD</sequence>
<evidence type="ECO:0000313" key="1">
    <source>
        <dbReference type="EMBL" id="MDJ1644875.1"/>
    </source>
</evidence>
<proteinExistence type="predicted"/>
<keyword evidence="2" id="KW-1185">Reference proteome</keyword>
<evidence type="ECO:0008006" key="3">
    <source>
        <dbReference type="Google" id="ProtNLM"/>
    </source>
</evidence>
<dbReference type="EMBL" id="JARWAF010000017">
    <property type="protein sequence ID" value="MDJ1644875.1"/>
    <property type="molecule type" value="Genomic_DNA"/>
</dbReference>